<keyword evidence="1" id="KW-1133">Transmembrane helix</keyword>
<dbReference type="RefSeq" id="YP_010738321.1">
    <property type="nucleotide sequence ID" value="NC_073025.1"/>
</dbReference>
<keyword evidence="1" id="KW-0472">Membrane</keyword>
<accession>A0A6M3T8H1</accession>
<feature type="transmembrane region" description="Helical" evidence="1">
    <location>
        <begin position="106"/>
        <end position="128"/>
    </location>
</feature>
<evidence type="ECO:0000313" key="2">
    <source>
        <dbReference type="EMBL" id="QJD54500.1"/>
    </source>
</evidence>
<organism evidence="2 3">
    <name type="scientific">Sphingomonas phage Lucius</name>
    <dbReference type="NCBI Taxonomy" id="2686313"/>
    <lineage>
        <taxon>Viruses</taxon>
        <taxon>Duplodnaviria</taxon>
        <taxon>Heunggongvirae</taxon>
        <taxon>Uroviricota</taxon>
        <taxon>Caudoviricetes</taxon>
        <taxon>Johnpaulvirinae</taxon>
        <taxon>Kharnvirus</taxon>
        <taxon>Kharnvirus lucius</taxon>
    </lineage>
</organism>
<reference evidence="2 3" key="1">
    <citation type="submission" date="2019-11" db="EMBL/GenBank/DDBJ databases">
        <authorList>
            <person name="Hylling O."/>
            <person name="Hansen L.H."/>
            <person name="Johansen A."/>
        </authorList>
    </citation>
    <scope>NUCLEOTIDE SEQUENCE [LARGE SCALE GENOMIC DNA]</scope>
</reference>
<dbReference type="EMBL" id="MN734438">
    <property type="protein sequence ID" value="QJD54500.1"/>
    <property type="molecule type" value="Genomic_DNA"/>
</dbReference>
<evidence type="ECO:0000256" key="1">
    <source>
        <dbReference type="SAM" id="Phobius"/>
    </source>
</evidence>
<name>A0A6M3T8H1_9CAUD</name>
<dbReference type="Proteomes" id="UP000502416">
    <property type="component" value="Segment"/>
</dbReference>
<proteinExistence type="predicted"/>
<protein>
    <submittedName>
        <fullName evidence="2">Uncharacterized protein</fullName>
    </submittedName>
</protein>
<keyword evidence="1" id="KW-0812">Transmembrane</keyword>
<feature type="transmembrane region" description="Helical" evidence="1">
    <location>
        <begin position="36"/>
        <end position="58"/>
    </location>
</feature>
<evidence type="ECO:0000313" key="3">
    <source>
        <dbReference type="Proteomes" id="UP000502416"/>
    </source>
</evidence>
<feature type="transmembrane region" description="Helical" evidence="1">
    <location>
        <begin position="70"/>
        <end position="94"/>
    </location>
</feature>
<dbReference type="GeneID" id="79585688"/>
<dbReference type="KEGG" id="vg:79585688"/>
<sequence>MNSSTGAGASDEVTMDERYMMLVRFNHKFTSRATEWLFALFLVGWCVVLFAFPSMFVAPNTAAQFATLNAAFGQVAVAFTCGIMGIVRLVALWINGRSAGTPYIRMSMAFFSCFFWWNISLGLVLSGVPTTGWAIYPAILLFEMINVLRAASDARLVYDEKRVVANGTDNDK</sequence>
<keyword evidence="3" id="KW-1185">Reference proteome</keyword>